<evidence type="ECO:0000313" key="2">
    <source>
        <dbReference type="EMBL" id="EME35691.1"/>
    </source>
</evidence>
<accession>M2X980</accession>
<organism evidence="2 3">
    <name type="scientific">Kocuria palustris PEL</name>
    <dbReference type="NCBI Taxonomy" id="1236550"/>
    <lineage>
        <taxon>Bacteria</taxon>
        <taxon>Bacillati</taxon>
        <taxon>Actinomycetota</taxon>
        <taxon>Actinomycetes</taxon>
        <taxon>Micrococcales</taxon>
        <taxon>Micrococcaceae</taxon>
        <taxon>Kocuria</taxon>
    </lineage>
</organism>
<proteinExistence type="predicted"/>
<gene>
    <name evidence="2" type="ORF">C884_01418</name>
</gene>
<keyword evidence="3" id="KW-1185">Reference proteome</keyword>
<dbReference type="AlphaFoldDB" id="M2X980"/>
<evidence type="ECO:0000256" key="1">
    <source>
        <dbReference type="SAM" id="MobiDB-lite"/>
    </source>
</evidence>
<feature type="region of interest" description="Disordered" evidence="1">
    <location>
        <begin position="28"/>
        <end position="57"/>
    </location>
</feature>
<dbReference type="EMBL" id="ANHZ02000024">
    <property type="protein sequence ID" value="EME35691.1"/>
    <property type="molecule type" value="Genomic_DNA"/>
</dbReference>
<evidence type="ECO:0000313" key="3">
    <source>
        <dbReference type="Proteomes" id="UP000009877"/>
    </source>
</evidence>
<dbReference type="Proteomes" id="UP000009877">
    <property type="component" value="Unassembled WGS sequence"/>
</dbReference>
<protein>
    <submittedName>
        <fullName evidence="2">Uncharacterized protein</fullName>
    </submittedName>
</protein>
<sequence length="57" mass="6254">MRWHTYNCESTPAQMSRHLCPGRDLGPIAGVVGTAEKNLENLPTKPRHDPVRSGSSP</sequence>
<comment type="caution">
    <text evidence="2">The sequence shown here is derived from an EMBL/GenBank/DDBJ whole genome shotgun (WGS) entry which is preliminary data.</text>
</comment>
<reference evidence="2 3" key="1">
    <citation type="journal article" date="2014" name="Genome Announc.">
        <title>Draft Genome Sequence of Kocuria palustris PEL.</title>
        <authorList>
            <person name="Sharma G."/>
            <person name="Khatri I."/>
            <person name="Subramanian S."/>
        </authorList>
    </citation>
    <scope>NUCLEOTIDE SEQUENCE [LARGE SCALE GENOMIC DNA]</scope>
    <source>
        <strain evidence="2 3">PEL</strain>
    </source>
</reference>
<name>M2X980_9MICC</name>